<keyword evidence="4 6" id="KW-1133">Transmembrane helix</keyword>
<feature type="transmembrane region" description="Helical" evidence="6">
    <location>
        <begin position="365"/>
        <end position="389"/>
    </location>
</feature>
<feature type="transmembrane region" description="Helical" evidence="6">
    <location>
        <begin position="119"/>
        <end position="139"/>
    </location>
</feature>
<evidence type="ECO:0000256" key="1">
    <source>
        <dbReference type="ARBA" id="ARBA00004141"/>
    </source>
</evidence>
<dbReference type="Gene3D" id="1.20.1250.20">
    <property type="entry name" value="MFS general substrate transporter like domains"/>
    <property type="match status" value="1"/>
</dbReference>
<dbReference type="GO" id="GO:0022857">
    <property type="term" value="F:transmembrane transporter activity"/>
    <property type="evidence" value="ECO:0007669"/>
    <property type="project" value="InterPro"/>
</dbReference>
<keyword evidence="5 6" id="KW-0472">Membrane</keyword>
<dbReference type="GO" id="GO:0016020">
    <property type="term" value="C:membrane"/>
    <property type="evidence" value="ECO:0007669"/>
    <property type="project" value="UniProtKB-SubCell"/>
</dbReference>
<evidence type="ECO:0000256" key="3">
    <source>
        <dbReference type="ARBA" id="ARBA00022692"/>
    </source>
</evidence>
<keyword evidence="2" id="KW-0813">Transport</keyword>
<dbReference type="Proteomes" id="UP001153069">
    <property type="component" value="Unassembled WGS sequence"/>
</dbReference>
<keyword evidence="9" id="KW-1185">Reference proteome</keyword>
<dbReference type="OrthoDB" id="4139357at2759"/>
<feature type="transmembrane region" description="Helical" evidence="6">
    <location>
        <begin position="312"/>
        <end position="330"/>
    </location>
</feature>
<evidence type="ECO:0000256" key="6">
    <source>
        <dbReference type="SAM" id="Phobius"/>
    </source>
</evidence>
<organism evidence="8 9">
    <name type="scientific">Seminavis robusta</name>
    <dbReference type="NCBI Taxonomy" id="568900"/>
    <lineage>
        <taxon>Eukaryota</taxon>
        <taxon>Sar</taxon>
        <taxon>Stramenopiles</taxon>
        <taxon>Ochrophyta</taxon>
        <taxon>Bacillariophyta</taxon>
        <taxon>Bacillariophyceae</taxon>
        <taxon>Bacillariophycidae</taxon>
        <taxon>Naviculales</taxon>
        <taxon>Naviculaceae</taxon>
        <taxon>Seminavis</taxon>
    </lineage>
</organism>
<dbReference type="PANTHER" id="PTHR23511:SF5">
    <property type="entry name" value="MAJOR FACILITATOR-TYPE TRANSPORTER HXNZ-RELATED"/>
    <property type="match status" value="1"/>
</dbReference>
<comment type="caution">
    <text evidence="8">The sequence shown here is derived from an EMBL/GenBank/DDBJ whole genome shotgun (WGS) entry which is preliminary data.</text>
</comment>
<dbReference type="PANTHER" id="PTHR23511">
    <property type="entry name" value="SYNAPTIC VESICLE GLYCOPROTEIN 2"/>
    <property type="match status" value="1"/>
</dbReference>
<gene>
    <name evidence="8" type="ORF">SEMRO_18_G013050.1</name>
</gene>
<comment type="subcellular location">
    <subcellularLocation>
        <location evidence="1">Membrane</location>
        <topology evidence="1">Multi-pass membrane protein</topology>
    </subcellularLocation>
</comment>
<feature type="transmembrane region" description="Helical" evidence="6">
    <location>
        <begin position="64"/>
        <end position="82"/>
    </location>
</feature>
<dbReference type="SUPFAM" id="SSF103473">
    <property type="entry name" value="MFS general substrate transporter"/>
    <property type="match status" value="1"/>
</dbReference>
<dbReference type="InterPro" id="IPR020846">
    <property type="entry name" value="MFS_dom"/>
</dbReference>
<feature type="transmembrane region" description="Helical" evidence="6">
    <location>
        <begin position="94"/>
        <end position="113"/>
    </location>
</feature>
<reference evidence="8" key="1">
    <citation type="submission" date="2020-06" db="EMBL/GenBank/DDBJ databases">
        <authorList>
            <consortium name="Plant Systems Biology data submission"/>
        </authorList>
    </citation>
    <scope>NUCLEOTIDE SEQUENCE</scope>
    <source>
        <strain evidence="8">D6</strain>
    </source>
</reference>
<sequence length="474" mass="51380">MSDPSAPMKLTVEQAIERLGTGKFQRRMVIAMGLCTASDAMEVLLLSFLSIVVQHEFGVGPHEGSLLTSSVFIGAMIGTFILGRMGDIVGRKPMFLTSSVIISVAGLLTALAQSYWVMVVLRMGVGVGLGGLVIPYDSLAELMPSRDRGRYLLLGGYFWALGSVSVAGLAFLGLQEEGSWRLFVLLCSVPCVISTFLAIVWVPESPRWLASKGKEERALEILRDAARQNGKDPMAVFPAGLTLVENPNEEQLHSLGCLFKKEWRKLTLIIWGVWLGKSFMYWGTVQLVTLVFANEDPNNLQNDQTYTFDYGAIGASALAEVVGATITIVFLERGGRMTLQSILYLMTGIFSIILCLFASDASPNRAVLVVFAFLARMCAQGATGLTWLITAEIIPTRIRNTGHATASAIARIGGACSPWLMSSENSFQTIAIAYGFVTIYITIMVCFLPETGGTELGTAGSFSEEDHTHVSEII</sequence>
<protein>
    <submittedName>
        <fullName evidence="8">Synaptic vesicle 2-related protein</fullName>
    </submittedName>
</protein>
<dbReference type="EMBL" id="CAICTM010000018">
    <property type="protein sequence ID" value="CAB9497354.1"/>
    <property type="molecule type" value="Genomic_DNA"/>
</dbReference>
<feature type="transmembrane region" description="Helical" evidence="6">
    <location>
        <begin position="342"/>
        <end position="359"/>
    </location>
</feature>
<keyword evidence="3 6" id="KW-0812">Transmembrane</keyword>
<dbReference type="InterPro" id="IPR036259">
    <property type="entry name" value="MFS_trans_sf"/>
</dbReference>
<name>A0A9N8DAS7_9STRA</name>
<evidence type="ECO:0000313" key="9">
    <source>
        <dbReference type="Proteomes" id="UP001153069"/>
    </source>
</evidence>
<evidence type="ECO:0000313" key="8">
    <source>
        <dbReference type="EMBL" id="CAB9497354.1"/>
    </source>
</evidence>
<evidence type="ECO:0000256" key="4">
    <source>
        <dbReference type="ARBA" id="ARBA00022989"/>
    </source>
</evidence>
<feature type="transmembrane region" description="Helical" evidence="6">
    <location>
        <begin position="151"/>
        <end position="174"/>
    </location>
</feature>
<evidence type="ECO:0000256" key="5">
    <source>
        <dbReference type="ARBA" id="ARBA00023136"/>
    </source>
</evidence>
<feature type="transmembrane region" description="Helical" evidence="6">
    <location>
        <begin position="268"/>
        <end position="292"/>
    </location>
</feature>
<dbReference type="PROSITE" id="PS50850">
    <property type="entry name" value="MFS"/>
    <property type="match status" value="1"/>
</dbReference>
<dbReference type="Pfam" id="PF00083">
    <property type="entry name" value="Sugar_tr"/>
    <property type="match status" value="1"/>
</dbReference>
<proteinExistence type="predicted"/>
<feature type="domain" description="Major facilitator superfamily (MFS) profile" evidence="7">
    <location>
        <begin position="28"/>
        <end position="452"/>
    </location>
</feature>
<feature type="transmembrane region" description="Helical" evidence="6">
    <location>
        <begin position="180"/>
        <end position="202"/>
    </location>
</feature>
<dbReference type="InterPro" id="IPR005828">
    <property type="entry name" value="MFS_sugar_transport-like"/>
</dbReference>
<feature type="transmembrane region" description="Helical" evidence="6">
    <location>
        <begin position="427"/>
        <end position="448"/>
    </location>
</feature>
<feature type="transmembrane region" description="Helical" evidence="6">
    <location>
        <begin position="28"/>
        <end position="52"/>
    </location>
</feature>
<accession>A0A9N8DAS7</accession>
<evidence type="ECO:0000256" key="2">
    <source>
        <dbReference type="ARBA" id="ARBA00022448"/>
    </source>
</evidence>
<dbReference type="AlphaFoldDB" id="A0A9N8DAS7"/>
<evidence type="ECO:0000259" key="7">
    <source>
        <dbReference type="PROSITE" id="PS50850"/>
    </source>
</evidence>